<comment type="catalytic activity">
    <reaction evidence="13">
        <text>pyruvate + ATP = phosphoenolpyruvate + ADP + H(+)</text>
        <dbReference type="Rhea" id="RHEA:18157"/>
        <dbReference type="ChEBI" id="CHEBI:15361"/>
        <dbReference type="ChEBI" id="CHEBI:15378"/>
        <dbReference type="ChEBI" id="CHEBI:30616"/>
        <dbReference type="ChEBI" id="CHEBI:58702"/>
        <dbReference type="ChEBI" id="CHEBI:456216"/>
        <dbReference type="EC" id="2.7.1.40"/>
    </reaction>
</comment>
<accession>A0A2M7SE78</accession>
<dbReference type="Gene3D" id="3.20.20.60">
    <property type="entry name" value="Phosphoenolpyruvate-binding domains"/>
    <property type="match status" value="1"/>
</dbReference>
<keyword evidence="7 13" id="KW-0418">Kinase</keyword>
<evidence type="ECO:0000256" key="1">
    <source>
        <dbReference type="ARBA" id="ARBA00004997"/>
    </source>
</evidence>
<dbReference type="InterPro" id="IPR040442">
    <property type="entry name" value="Pyrv_kinase-like_dom_sf"/>
</dbReference>
<dbReference type="EC" id="2.7.1.40" evidence="3 12"/>
<evidence type="ECO:0000256" key="4">
    <source>
        <dbReference type="ARBA" id="ARBA00022679"/>
    </source>
</evidence>
<dbReference type="SUPFAM" id="SSF50800">
    <property type="entry name" value="PK beta-barrel domain-like"/>
    <property type="match status" value="1"/>
</dbReference>
<evidence type="ECO:0000313" key="16">
    <source>
        <dbReference type="Proteomes" id="UP000229307"/>
    </source>
</evidence>
<evidence type="ECO:0000256" key="12">
    <source>
        <dbReference type="NCBIfam" id="TIGR01064"/>
    </source>
</evidence>
<keyword evidence="9 13" id="KW-0460">Magnesium</keyword>
<protein>
    <recommendedName>
        <fullName evidence="3 12">Pyruvate kinase</fullName>
        <ecNumber evidence="3 12">2.7.1.40</ecNumber>
    </recommendedName>
</protein>
<dbReference type="GO" id="GO:0000287">
    <property type="term" value="F:magnesium ion binding"/>
    <property type="evidence" value="ECO:0007669"/>
    <property type="project" value="UniProtKB-UniRule"/>
</dbReference>
<dbReference type="UniPathway" id="UPA00109">
    <property type="reaction ID" value="UER00188"/>
</dbReference>
<evidence type="ECO:0000256" key="10">
    <source>
        <dbReference type="ARBA" id="ARBA00023152"/>
    </source>
</evidence>
<evidence type="ECO:0000256" key="9">
    <source>
        <dbReference type="ARBA" id="ARBA00022842"/>
    </source>
</evidence>
<dbReference type="PRINTS" id="PR01050">
    <property type="entry name" value="PYRUVTKNASE"/>
</dbReference>
<evidence type="ECO:0000256" key="11">
    <source>
        <dbReference type="ARBA" id="ARBA00023317"/>
    </source>
</evidence>
<evidence type="ECO:0000256" key="8">
    <source>
        <dbReference type="ARBA" id="ARBA00022840"/>
    </source>
</evidence>
<dbReference type="InterPro" id="IPR015806">
    <property type="entry name" value="Pyrv_Knase_insert_dom_sf"/>
</dbReference>
<evidence type="ECO:0000256" key="13">
    <source>
        <dbReference type="RuleBase" id="RU000504"/>
    </source>
</evidence>
<dbReference type="Proteomes" id="UP000229307">
    <property type="component" value="Unassembled WGS sequence"/>
</dbReference>
<evidence type="ECO:0000256" key="3">
    <source>
        <dbReference type="ARBA" id="ARBA00012142"/>
    </source>
</evidence>
<dbReference type="InterPro" id="IPR011037">
    <property type="entry name" value="Pyrv_Knase-like_insert_dom_sf"/>
</dbReference>
<proteinExistence type="inferred from homology"/>
<dbReference type="SUPFAM" id="SSF51621">
    <property type="entry name" value="Phosphoenolpyruvate/pyruvate domain"/>
    <property type="match status" value="1"/>
</dbReference>
<evidence type="ECO:0000256" key="7">
    <source>
        <dbReference type="ARBA" id="ARBA00022777"/>
    </source>
</evidence>
<reference evidence="16" key="1">
    <citation type="submission" date="2017-09" db="EMBL/GenBank/DDBJ databases">
        <title>Depth-based differentiation of microbial function through sediment-hosted aquifers and enrichment of novel symbionts in the deep terrestrial subsurface.</title>
        <authorList>
            <person name="Probst A.J."/>
            <person name="Ladd B."/>
            <person name="Jarett J.K."/>
            <person name="Geller-Mcgrath D.E."/>
            <person name="Sieber C.M.K."/>
            <person name="Emerson J.B."/>
            <person name="Anantharaman K."/>
            <person name="Thomas B.C."/>
            <person name="Malmstrom R."/>
            <person name="Stieglmeier M."/>
            <person name="Klingl A."/>
            <person name="Woyke T."/>
            <person name="Ryan C.M."/>
            <person name="Banfield J.F."/>
        </authorList>
    </citation>
    <scope>NUCLEOTIDE SEQUENCE [LARGE SCALE GENOMIC DNA]</scope>
</reference>
<organism evidence="15 16">
    <name type="scientific">Candidatus Desantisbacteria bacterium CG_4_10_14_0_8_um_filter_48_22</name>
    <dbReference type="NCBI Taxonomy" id="1974543"/>
    <lineage>
        <taxon>Bacteria</taxon>
        <taxon>Candidatus Desantisiibacteriota</taxon>
    </lineage>
</organism>
<dbReference type="InterPro" id="IPR001697">
    <property type="entry name" value="Pyr_Knase"/>
</dbReference>
<dbReference type="InterPro" id="IPR015793">
    <property type="entry name" value="Pyrv_Knase_brl"/>
</dbReference>
<keyword evidence="6" id="KW-0547">Nucleotide-binding</keyword>
<comment type="caution">
    <text evidence="15">The sequence shown here is derived from an EMBL/GenBank/DDBJ whole genome shotgun (WGS) entry which is preliminary data.</text>
</comment>
<dbReference type="GO" id="GO:0004743">
    <property type="term" value="F:pyruvate kinase activity"/>
    <property type="evidence" value="ECO:0007669"/>
    <property type="project" value="UniProtKB-UniRule"/>
</dbReference>
<dbReference type="InterPro" id="IPR015813">
    <property type="entry name" value="Pyrv/PenolPyrv_kinase-like_dom"/>
</dbReference>
<comment type="pathway">
    <text evidence="1 13">Carbohydrate degradation; glycolysis; pyruvate from D-glyceraldehyde 3-phosphate: step 5/5.</text>
</comment>
<evidence type="ECO:0000259" key="14">
    <source>
        <dbReference type="Pfam" id="PF00224"/>
    </source>
</evidence>
<keyword evidence="10 13" id="KW-0324">Glycolysis</keyword>
<evidence type="ECO:0000256" key="5">
    <source>
        <dbReference type="ARBA" id="ARBA00022723"/>
    </source>
</evidence>
<evidence type="ECO:0000313" key="15">
    <source>
        <dbReference type="EMBL" id="PIZ17835.1"/>
    </source>
</evidence>
<gene>
    <name evidence="15" type="primary">pyk</name>
    <name evidence="15" type="ORF">COY52_02585</name>
</gene>
<dbReference type="Gene3D" id="2.40.33.10">
    <property type="entry name" value="PK beta-barrel domain-like"/>
    <property type="match status" value="1"/>
</dbReference>
<keyword evidence="11 15" id="KW-0670">Pyruvate</keyword>
<evidence type="ECO:0000256" key="6">
    <source>
        <dbReference type="ARBA" id="ARBA00022741"/>
    </source>
</evidence>
<dbReference type="Pfam" id="PF00224">
    <property type="entry name" value="PK"/>
    <property type="match status" value="1"/>
</dbReference>
<dbReference type="GO" id="GO:0030955">
    <property type="term" value="F:potassium ion binding"/>
    <property type="evidence" value="ECO:0007669"/>
    <property type="project" value="UniProtKB-UniRule"/>
</dbReference>
<evidence type="ECO:0000256" key="2">
    <source>
        <dbReference type="ARBA" id="ARBA00008663"/>
    </source>
</evidence>
<dbReference type="PANTHER" id="PTHR11817">
    <property type="entry name" value="PYRUVATE KINASE"/>
    <property type="match status" value="1"/>
</dbReference>
<comment type="similarity">
    <text evidence="2 13">Belongs to the pyruvate kinase family.</text>
</comment>
<feature type="domain" description="Pyruvate kinase barrel" evidence="14">
    <location>
        <begin position="2"/>
        <end position="323"/>
    </location>
</feature>
<keyword evidence="8" id="KW-0067">ATP-binding</keyword>
<name>A0A2M7SE78_9BACT</name>
<dbReference type="AlphaFoldDB" id="A0A2M7SE78"/>
<dbReference type="EMBL" id="PFMR01000081">
    <property type="protein sequence ID" value="PIZ17835.1"/>
    <property type="molecule type" value="Genomic_DNA"/>
</dbReference>
<dbReference type="NCBIfam" id="TIGR01064">
    <property type="entry name" value="pyruv_kin"/>
    <property type="match status" value="1"/>
</dbReference>
<keyword evidence="5" id="KW-0479">Metal-binding</keyword>
<keyword evidence="4 13" id="KW-0808">Transferase</keyword>
<sequence>MPKTKIIATLGPASSTAKVIRKMMLAGMDAVRLNFSHGSLREHRERLDIVRELNRKYRRRVRIMQDLQGNRIRIGLLKGHRAVELRKRQVVWLTRENTTGELPLIPFDYRGSISGIKAGHCIYIDDGRLCLVVKGRTGKMIRAQVVAGGLLNEHKGVNIPEAKLEFPRIPDKDLVDIRFGIENKVDYIALSFVRSREDVLMAKKLISGRPAGCRVIAKIECREAIGNIDGIIKVSDGIMIARGDMGISVPVYKIPMIQKEIIKKCNRAGKFVITATQMLESMTEDRIPTRAEVTDVANAILDGTDLVMLSAETAVGRHPDLAVGMMNQIIKYTEQSVLKKNRDN</sequence>
<dbReference type="GO" id="GO:0005524">
    <property type="term" value="F:ATP binding"/>
    <property type="evidence" value="ECO:0007669"/>
    <property type="project" value="UniProtKB-KW"/>
</dbReference>
<dbReference type="GO" id="GO:0016301">
    <property type="term" value="F:kinase activity"/>
    <property type="evidence" value="ECO:0007669"/>
    <property type="project" value="UniProtKB-KW"/>
</dbReference>